<evidence type="ECO:0000256" key="5">
    <source>
        <dbReference type="ARBA" id="ARBA00022617"/>
    </source>
</evidence>
<evidence type="ECO:0000313" key="19">
    <source>
        <dbReference type="EMBL" id="KAH0446571.1"/>
    </source>
</evidence>
<dbReference type="EMBL" id="JAGFBR010000152">
    <property type="protein sequence ID" value="KAH0446826.1"/>
    <property type="molecule type" value="Genomic_DNA"/>
</dbReference>
<feature type="domain" description="Photosystem II cytochrome b559 N-terminal" evidence="17">
    <location>
        <begin position="6"/>
        <end position="34"/>
    </location>
</feature>
<dbReference type="InterPro" id="IPR003372">
    <property type="entry name" value="PSII_PsbL"/>
</dbReference>
<keyword evidence="7 16" id="KW-0812">Transmembrane</keyword>
<keyword evidence="21" id="KW-1185">Reference proteome</keyword>
<evidence type="ECO:0000256" key="15">
    <source>
        <dbReference type="RuleBase" id="RU000619"/>
    </source>
</evidence>
<comment type="subunit">
    <text evidence="16">Heterodimer of an alpha subunit and a beta subunit.</text>
</comment>
<dbReference type="GO" id="GO:0020037">
    <property type="term" value="F:heme binding"/>
    <property type="evidence" value="ECO:0007669"/>
    <property type="project" value="InterPro"/>
</dbReference>
<feature type="transmembrane region" description="Helical" evidence="16">
    <location>
        <begin position="20"/>
        <end position="44"/>
    </location>
</feature>
<dbReference type="GO" id="GO:0009539">
    <property type="term" value="C:photosystem II reaction center"/>
    <property type="evidence" value="ECO:0007669"/>
    <property type="project" value="InterPro"/>
</dbReference>
<feature type="transmembrane region" description="Helical" evidence="16">
    <location>
        <begin position="65"/>
        <end position="85"/>
    </location>
</feature>
<dbReference type="Pfam" id="PF00284">
    <property type="entry name" value="Cytochrom_B559a"/>
    <property type="match status" value="1"/>
</dbReference>
<keyword evidence="6" id="KW-0934">Plastid</keyword>
<organism evidence="20 21">
    <name type="scientific">Dendrobium chrysotoxum</name>
    <name type="common">Orchid</name>
    <dbReference type="NCBI Taxonomy" id="161865"/>
    <lineage>
        <taxon>Eukaryota</taxon>
        <taxon>Viridiplantae</taxon>
        <taxon>Streptophyta</taxon>
        <taxon>Embryophyta</taxon>
        <taxon>Tracheophyta</taxon>
        <taxon>Spermatophyta</taxon>
        <taxon>Magnoliopsida</taxon>
        <taxon>Liliopsida</taxon>
        <taxon>Asparagales</taxon>
        <taxon>Orchidaceae</taxon>
        <taxon>Epidendroideae</taxon>
        <taxon>Malaxideae</taxon>
        <taxon>Dendrobiinae</taxon>
        <taxon>Dendrobium</taxon>
    </lineage>
</organism>
<dbReference type="AlphaFoldDB" id="A0AAV7FSU7"/>
<dbReference type="InterPro" id="IPR013082">
    <property type="entry name" value="PSII_cytb559_asu_lum"/>
</dbReference>
<evidence type="ECO:0000256" key="9">
    <source>
        <dbReference type="ARBA" id="ARBA00022982"/>
    </source>
</evidence>
<dbReference type="Pfam" id="PF02419">
    <property type="entry name" value="PsbL"/>
    <property type="match status" value="1"/>
</dbReference>
<reference evidence="20 21" key="1">
    <citation type="journal article" date="2021" name="Hortic Res">
        <title>Chromosome-scale assembly of the Dendrobium chrysotoxum genome enhances the understanding of orchid evolution.</title>
        <authorList>
            <person name="Zhang Y."/>
            <person name="Zhang G.Q."/>
            <person name="Zhang D."/>
            <person name="Liu X.D."/>
            <person name="Xu X.Y."/>
            <person name="Sun W.H."/>
            <person name="Yu X."/>
            <person name="Zhu X."/>
            <person name="Wang Z.W."/>
            <person name="Zhao X."/>
            <person name="Zhong W.Y."/>
            <person name="Chen H."/>
            <person name="Yin W.L."/>
            <person name="Huang T."/>
            <person name="Niu S.C."/>
            <person name="Liu Z.J."/>
        </authorList>
    </citation>
    <scope>NUCLEOTIDE SEQUENCE [LARGE SCALE GENOMIC DNA]</scope>
    <source>
        <strain evidence="20">Lindl</strain>
    </source>
</reference>
<dbReference type="GO" id="GO:0009535">
    <property type="term" value="C:chloroplast thylakoid membrane"/>
    <property type="evidence" value="ECO:0007669"/>
    <property type="project" value="UniProtKB-SubCell"/>
</dbReference>
<evidence type="ECO:0000259" key="18">
    <source>
        <dbReference type="Pfam" id="PF00284"/>
    </source>
</evidence>
<keyword evidence="9 16" id="KW-0249">Electron transport</keyword>
<dbReference type="PANTHER" id="PTHR33391">
    <property type="entry name" value="CYTOCHROME B559 SUBUNIT BETA-RELATED"/>
    <property type="match status" value="1"/>
</dbReference>
<evidence type="ECO:0000256" key="14">
    <source>
        <dbReference type="ARBA" id="ARBA00023276"/>
    </source>
</evidence>
<dbReference type="SUPFAM" id="SSF161017">
    <property type="entry name" value="Photosystem II reaction center protein L, PsbL"/>
    <property type="match status" value="1"/>
</dbReference>
<reference evidence="20" key="2">
    <citation type="submission" date="2021-03" db="EMBL/GenBank/DDBJ databases">
        <authorList>
            <person name="Zhang Y."/>
            <person name="Zhang G.-Q."/>
            <person name="Huang T."/>
            <person name="Niu S.-C."/>
            <person name="Liu Z.-J."/>
        </authorList>
    </citation>
    <scope>NUCLEOTIDE SEQUENCE</scope>
    <source>
        <strain evidence="20">Lindl</strain>
        <tissue evidence="20">Fresh leaves</tissue>
    </source>
</reference>
<comment type="function">
    <text evidence="16">This b-type cytochrome is tightly associated with the reaction center of photosystem II (PSII). PSII is a light-driven water:plastoquinone oxidoreductase that uses light energy to abstract electrons from H(2)O, generating O(2) and a proton gradient subsequently used for ATP formation. It consists of a core antenna complex that captures photons, and an electron transfer chain that converts photonic excitation into a charge separation.</text>
</comment>
<dbReference type="InterPro" id="IPR037025">
    <property type="entry name" value="PSII_cyt_b559_asu_sf"/>
</dbReference>
<dbReference type="GO" id="GO:0046872">
    <property type="term" value="F:metal ion binding"/>
    <property type="evidence" value="ECO:0007669"/>
    <property type="project" value="UniProtKB-KW"/>
</dbReference>
<dbReference type="SUPFAM" id="SSF161045">
    <property type="entry name" value="Cytochrome b559 subunits"/>
    <property type="match status" value="2"/>
</dbReference>
<evidence type="ECO:0000256" key="11">
    <source>
        <dbReference type="ARBA" id="ARBA00023004"/>
    </source>
</evidence>
<keyword evidence="10 16" id="KW-1133">Transmembrane helix</keyword>
<feature type="transmembrane region" description="Helical" evidence="16">
    <location>
        <begin position="147"/>
        <end position="166"/>
    </location>
</feature>
<dbReference type="Proteomes" id="UP000775213">
    <property type="component" value="Unassembled WGS sequence"/>
</dbReference>
<evidence type="ECO:0000256" key="8">
    <source>
        <dbReference type="ARBA" id="ARBA00022723"/>
    </source>
</evidence>
<keyword evidence="3 16" id="KW-0150">Chloroplast</keyword>
<evidence type="ECO:0000256" key="3">
    <source>
        <dbReference type="ARBA" id="ARBA00022528"/>
    </source>
</evidence>
<comment type="caution">
    <text evidence="20">The sequence shown here is derived from an EMBL/GenBank/DDBJ whole genome shotgun (WGS) entry which is preliminary data.</text>
</comment>
<keyword evidence="11 16" id="KW-0408">Iron</keyword>
<evidence type="ECO:0000313" key="21">
    <source>
        <dbReference type="Proteomes" id="UP000775213"/>
    </source>
</evidence>
<dbReference type="GO" id="GO:0009767">
    <property type="term" value="P:photosynthetic electron transport chain"/>
    <property type="evidence" value="ECO:0007669"/>
    <property type="project" value="InterPro"/>
</dbReference>
<dbReference type="HAMAP" id="MF_01317">
    <property type="entry name" value="PSII_PsbL"/>
    <property type="match status" value="1"/>
</dbReference>
<evidence type="ECO:0000313" key="20">
    <source>
        <dbReference type="EMBL" id="KAH0446826.1"/>
    </source>
</evidence>
<keyword evidence="12" id="KW-0793">Thylakoid</keyword>
<dbReference type="NCBIfam" id="TIGR01332">
    <property type="entry name" value="cyt_b559_alpha"/>
    <property type="match status" value="1"/>
</dbReference>
<comment type="subcellular location">
    <subcellularLocation>
        <location evidence="1">Membrane</location>
        <topology evidence="1">Single-pass membrane protein</topology>
    </subcellularLocation>
    <subcellularLocation>
        <location evidence="16">Plastid</location>
        <location evidence="16">Chloroplast thylakoid membrane</location>
        <topology evidence="16">Single-pass membrane protein</topology>
    </subcellularLocation>
</comment>
<dbReference type="PANTHER" id="PTHR33391:SF13">
    <property type="entry name" value="CYTOCHROME B559 SUBUNIT ALPHA"/>
    <property type="match status" value="1"/>
</dbReference>
<proteinExistence type="inferred from homology"/>
<dbReference type="EMBL" id="JAGFBR010000183">
    <property type="protein sequence ID" value="KAH0446571.1"/>
    <property type="molecule type" value="Genomic_DNA"/>
</dbReference>
<dbReference type="InterPro" id="IPR013081">
    <property type="entry name" value="PSII_cyt_b559_N"/>
</dbReference>
<evidence type="ECO:0000256" key="1">
    <source>
        <dbReference type="ARBA" id="ARBA00004167"/>
    </source>
</evidence>
<keyword evidence="13 16" id="KW-0472">Membrane</keyword>
<gene>
    <name evidence="20" type="ORF">IEQ34_024339</name>
    <name evidence="19" type="ORF">IEQ34_024593</name>
</gene>
<keyword evidence="8 16" id="KW-0479">Metal-binding</keyword>
<dbReference type="Pfam" id="PF00283">
    <property type="entry name" value="Cytochrom_B559"/>
    <property type="match status" value="2"/>
</dbReference>
<feature type="domain" description="Photosystem II cytochrome b559 alpha subunit lumenal region" evidence="18">
    <location>
        <begin position="42"/>
        <end position="65"/>
    </location>
</feature>
<dbReference type="Gene3D" id="1.20.5.860">
    <property type="entry name" value="Photosystem II cytochrome b559, alpha subunit"/>
    <property type="match status" value="1"/>
</dbReference>
<comment type="similarity">
    <text evidence="16">Belongs to the PsbE/PsbF family.</text>
</comment>
<dbReference type="InterPro" id="IPR037266">
    <property type="entry name" value="PSII_PsbL_sf"/>
</dbReference>
<name>A0AAV7FSU7_DENCH</name>
<evidence type="ECO:0000256" key="6">
    <source>
        <dbReference type="ARBA" id="ARBA00022640"/>
    </source>
</evidence>
<evidence type="ECO:0000259" key="17">
    <source>
        <dbReference type="Pfam" id="PF00283"/>
    </source>
</evidence>
<keyword evidence="14 16" id="KW-0604">Photosystem II</keyword>
<evidence type="ECO:0000256" key="4">
    <source>
        <dbReference type="ARBA" id="ARBA00022531"/>
    </source>
</evidence>
<sequence length="167" mass="19189">MSGSTGERSFADILTSLRYWVIHSITIPSLFIAGWLFVSTGLAYDVFGSPRPNEYFTESRQGIPLRTVLILWNNSMNLVNPFFWFPMTIDRTYPIFTVRWLAVHGLAVPTGQYQQCSSSNDKPNSNYRAMTQSNPNEQNVELNRTSLYWGFLLIFVLAVFFSNSFFN</sequence>
<accession>A0AAV7FSU7</accession>
<evidence type="ECO:0000256" key="13">
    <source>
        <dbReference type="ARBA" id="ARBA00023136"/>
    </source>
</evidence>
<feature type="domain" description="Photosystem II cytochrome b559 N-terminal" evidence="17">
    <location>
        <begin position="87"/>
        <end position="110"/>
    </location>
</feature>
<dbReference type="PROSITE" id="PS00537">
    <property type="entry name" value="CYTOCHROME_B559"/>
    <property type="match status" value="2"/>
</dbReference>
<evidence type="ECO:0000256" key="10">
    <source>
        <dbReference type="ARBA" id="ARBA00022989"/>
    </source>
</evidence>
<keyword evidence="2 16" id="KW-0813">Transport</keyword>
<evidence type="ECO:0000256" key="7">
    <source>
        <dbReference type="ARBA" id="ARBA00022692"/>
    </source>
</evidence>
<evidence type="ECO:0000256" key="16">
    <source>
        <dbReference type="RuleBase" id="RU004529"/>
    </source>
</evidence>
<dbReference type="InterPro" id="IPR006216">
    <property type="entry name" value="PSII_cyt_b559_CS"/>
</dbReference>
<evidence type="ECO:0000256" key="2">
    <source>
        <dbReference type="ARBA" id="ARBA00022448"/>
    </source>
</evidence>
<protein>
    <recommendedName>
        <fullName evidence="15">Cytochrome b559 subunit alpha</fullName>
    </recommendedName>
    <alternativeName>
        <fullName evidence="16">PSII reaction center subunit V</fullName>
    </alternativeName>
</protein>
<dbReference type="InterPro" id="IPR006217">
    <property type="entry name" value="PSII_cyt_b559_asu"/>
</dbReference>
<keyword evidence="5 16" id="KW-0349">Heme</keyword>
<evidence type="ECO:0000256" key="12">
    <source>
        <dbReference type="ARBA" id="ARBA00023078"/>
    </source>
</evidence>
<keyword evidence="4 16" id="KW-0602">Photosynthesis</keyword>
<comment type="caution">
    <text evidence="16">Lacks conserved residue(s) required for the propagation of feature annotation.</text>
</comment>